<dbReference type="InterPro" id="IPR024072">
    <property type="entry name" value="DHFR-like_dom_sf"/>
</dbReference>
<dbReference type="PANTHER" id="PTHR38011">
    <property type="entry name" value="DIHYDROFOLATE REDUCTASE FAMILY PROTEIN (AFU_ORTHOLOGUE AFUA_8G06820)"/>
    <property type="match status" value="1"/>
</dbReference>
<dbReference type="Pfam" id="PF01872">
    <property type="entry name" value="RibD_C"/>
    <property type="match status" value="1"/>
</dbReference>
<dbReference type="PANTHER" id="PTHR38011:SF7">
    <property type="entry name" value="2,5-DIAMINO-6-RIBOSYLAMINO-4(3H)-PYRIMIDINONE 5'-PHOSPHATE REDUCTASE"/>
    <property type="match status" value="1"/>
</dbReference>
<accession>A0A850QAU0</accession>
<dbReference type="InterPro" id="IPR050765">
    <property type="entry name" value="Riboflavin_Biosynth_HTPR"/>
</dbReference>
<evidence type="ECO:0000313" key="6">
    <source>
        <dbReference type="Proteomes" id="UP000592216"/>
    </source>
</evidence>
<dbReference type="InterPro" id="IPR002734">
    <property type="entry name" value="RibDG_C"/>
</dbReference>
<feature type="domain" description="Bacterial bifunctional deaminase-reductase C-terminal" evidence="4">
    <location>
        <begin position="3"/>
        <end position="226"/>
    </location>
</feature>
<evidence type="ECO:0000256" key="1">
    <source>
        <dbReference type="ARBA" id="ARBA00005104"/>
    </source>
</evidence>
<keyword evidence="3" id="KW-0560">Oxidoreductase</keyword>
<comment type="pathway">
    <text evidence="1">Cofactor biosynthesis; riboflavin biosynthesis.</text>
</comment>
<dbReference type="AlphaFoldDB" id="A0A850QAU0"/>
<proteinExistence type="predicted"/>
<dbReference type="SUPFAM" id="SSF53597">
    <property type="entry name" value="Dihydrofolate reductase-like"/>
    <property type="match status" value="1"/>
</dbReference>
<gene>
    <name evidence="5" type="ORF">HJ536_18965</name>
</gene>
<evidence type="ECO:0000259" key="4">
    <source>
        <dbReference type="Pfam" id="PF01872"/>
    </source>
</evidence>
<dbReference type="Gene3D" id="3.40.430.10">
    <property type="entry name" value="Dihydrofolate Reductase, subunit A"/>
    <property type="match status" value="1"/>
</dbReference>
<keyword evidence="2" id="KW-0521">NADP</keyword>
<evidence type="ECO:0000313" key="5">
    <source>
        <dbReference type="EMBL" id="NVO25442.1"/>
    </source>
</evidence>
<dbReference type="GO" id="GO:0009231">
    <property type="term" value="P:riboflavin biosynthetic process"/>
    <property type="evidence" value="ECO:0007669"/>
    <property type="project" value="InterPro"/>
</dbReference>
<protein>
    <submittedName>
        <fullName evidence="5">5-amino-6-(5-phosphoribosylamino)uracil reductase</fullName>
    </submittedName>
</protein>
<comment type="caution">
    <text evidence="5">The sequence shown here is derived from an EMBL/GenBank/DDBJ whole genome shotgun (WGS) entry which is preliminary data.</text>
</comment>
<dbReference type="EMBL" id="JABCJE010000015">
    <property type="protein sequence ID" value="NVO25442.1"/>
    <property type="molecule type" value="Genomic_DNA"/>
</dbReference>
<dbReference type="GO" id="GO:0008703">
    <property type="term" value="F:5-amino-6-(5-phosphoribosylamino)uracil reductase activity"/>
    <property type="evidence" value="ECO:0007669"/>
    <property type="project" value="InterPro"/>
</dbReference>
<organism evidence="5 6">
    <name type="scientific">Donghicola mangrovi</name>
    <dbReference type="NCBI Taxonomy" id="2729614"/>
    <lineage>
        <taxon>Bacteria</taxon>
        <taxon>Pseudomonadati</taxon>
        <taxon>Pseudomonadota</taxon>
        <taxon>Alphaproteobacteria</taxon>
        <taxon>Rhodobacterales</taxon>
        <taxon>Roseobacteraceae</taxon>
        <taxon>Donghicola</taxon>
    </lineage>
</organism>
<evidence type="ECO:0000256" key="3">
    <source>
        <dbReference type="ARBA" id="ARBA00023002"/>
    </source>
</evidence>
<dbReference type="Proteomes" id="UP000592216">
    <property type="component" value="Unassembled WGS sequence"/>
</dbReference>
<evidence type="ECO:0000256" key="2">
    <source>
        <dbReference type="ARBA" id="ARBA00022857"/>
    </source>
</evidence>
<name>A0A850QAU0_9RHOB</name>
<sequence length="235" mass="25358">MRPKIICHMITSIDGRLLTGRLEAPIGVTDRDALIWSNYEAAEARLPHDGWMAGRRTLQRYASGQTTHDLVSPMEREDVVGDPGKRKIGVLFDPSGRLDMAQDCLPDHLVYVFSTRVPQAHAEKVCATGASCLFAGPDGYDIASVLPRLRDYFGAASLLLEGGGRLNGAFLQAGLIDETSTLIMPAVDGLAGVPAIYDQPGASGDRPAAGQPMRLLAVETLDGGVVWLRHVIERR</sequence>
<reference evidence="5 6" key="1">
    <citation type="submission" date="2020-04" db="EMBL/GenBank/DDBJ databases">
        <title>Donghicola sp., a member of the Rhodobacteraceae family isolated from mangrove forest in Thailand.</title>
        <authorList>
            <person name="Charoenyingcharoen P."/>
            <person name="Yukphan P."/>
        </authorList>
    </citation>
    <scope>NUCLEOTIDE SEQUENCE [LARGE SCALE GENOMIC DNA]</scope>
    <source>
        <strain evidence="5 6">B5-SW-15</strain>
    </source>
</reference>
<dbReference type="RefSeq" id="WP_177158980.1">
    <property type="nucleotide sequence ID" value="NZ_JABCJE010000015.1"/>
</dbReference>